<comment type="caution">
    <text evidence="2">The sequence shown here is derived from an EMBL/GenBank/DDBJ whole genome shotgun (WGS) entry which is preliminary data.</text>
</comment>
<gene>
    <name evidence="2" type="ORF">ABDJ85_00955</name>
</gene>
<protein>
    <submittedName>
        <fullName evidence="2">TniQ family protein</fullName>
    </submittedName>
</protein>
<dbReference type="Proteomes" id="UP001495147">
    <property type="component" value="Unassembled WGS sequence"/>
</dbReference>
<evidence type="ECO:0000259" key="1">
    <source>
        <dbReference type="PROSITE" id="PS50943"/>
    </source>
</evidence>
<sequence>MSADLGRSMLWPLRPIGVGTADAESAQSYAWRLANSHGVAPLTLHKFINGHGAEIYKDLRGQPPRLDAPTAEASMYMQRLATLTRQPEVALLGLGWLAGRFSGQYLLRRQRAWCAGCFRYMEASGMPLHEPLRWAFLLGAYCPRHGSLLCDRCPACGRMKSCSRVQADSVTRCDSCGVYLLQIPAGAYAGGVDGQRMSSGERAIQDQLGELICFATPAALGRKPLSFARLIAELHRRGHPVSPTELTRRLGVVKSTVSSLMRGHSQPSLDFMLRLATALRVPLPDLLFERSGRDLDYLVARPGWSAITWPARTKPRIDWQSAQGALDMELQATVALPVSQVARRLNIDARHLAVAEPLRAAAIRRRYRAEARTPSSAQLNC</sequence>
<evidence type="ECO:0000313" key="2">
    <source>
        <dbReference type="EMBL" id="MEO3690018.1"/>
    </source>
</evidence>
<accession>A0ABV0FVT1</accession>
<dbReference type="CDD" id="cd00093">
    <property type="entry name" value="HTH_XRE"/>
    <property type="match status" value="1"/>
</dbReference>
<feature type="domain" description="HTH cro/C1-type" evidence="1">
    <location>
        <begin position="248"/>
        <end position="286"/>
    </location>
</feature>
<dbReference type="Pfam" id="PF06527">
    <property type="entry name" value="TniQ"/>
    <property type="match status" value="1"/>
</dbReference>
<reference evidence="2 3" key="1">
    <citation type="submission" date="2024-05" db="EMBL/GenBank/DDBJ databases">
        <title>Roseateles sp. DJS-2-20 16S ribosomal RNA gene Genome sequencing and assembly.</title>
        <authorList>
            <person name="Woo H."/>
        </authorList>
    </citation>
    <scope>NUCLEOTIDE SEQUENCE [LARGE SCALE GENOMIC DNA]</scope>
    <source>
        <strain evidence="2 3">DJS-2-20</strain>
    </source>
</reference>
<organism evidence="2 3">
    <name type="scientific">Roseateles paludis</name>
    <dbReference type="NCBI Taxonomy" id="3145238"/>
    <lineage>
        <taxon>Bacteria</taxon>
        <taxon>Pseudomonadati</taxon>
        <taxon>Pseudomonadota</taxon>
        <taxon>Betaproteobacteria</taxon>
        <taxon>Burkholderiales</taxon>
        <taxon>Sphaerotilaceae</taxon>
        <taxon>Roseateles</taxon>
    </lineage>
</organism>
<keyword evidence="3" id="KW-1185">Reference proteome</keyword>
<dbReference type="InterPro" id="IPR001387">
    <property type="entry name" value="Cro/C1-type_HTH"/>
</dbReference>
<dbReference type="RefSeq" id="WP_347702854.1">
    <property type="nucleotide sequence ID" value="NZ_JBDPZD010000001.1"/>
</dbReference>
<proteinExistence type="predicted"/>
<dbReference type="EMBL" id="JBDPZD010000001">
    <property type="protein sequence ID" value="MEO3690018.1"/>
    <property type="molecule type" value="Genomic_DNA"/>
</dbReference>
<dbReference type="PROSITE" id="PS50943">
    <property type="entry name" value="HTH_CROC1"/>
    <property type="match status" value="1"/>
</dbReference>
<dbReference type="InterPro" id="IPR009492">
    <property type="entry name" value="TniQ"/>
</dbReference>
<dbReference type="SUPFAM" id="SSF47413">
    <property type="entry name" value="lambda repressor-like DNA-binding domains"/>
    <property type="match status" value="1"/>
</dbReference>
<name>A0ABV0FVT1_9BURK</name>
<evidence type="ECO:0000313" key="3">
    <source>
        <dbReference type="Proteomes" id="UP001495147"/>
    </source>
</evidence>
<dbReference type="Gene3D" id="1.10.260.40">
    <property type="entry name" value="lambda repressor-like DNA-binding domains"/>
    <property type="match status" value="1"/>
</dbReference>
<dbReference type="InterPro" id="IPR010982">
    <property type="entry name" value="Lambda_DNA-bd_dom_sf"/>
</dbReference>
<dbReference type="Pfam" id="PF01381">
    <property type="entry name" value="HTH_3"/>
    <property type="match status" value="1"/>
</dbReference>
<dbReference type="SMART" id="SM00530">
    <property type="entry name" value="HTH_XRE"/>
    <property type="match status" value="1"/>
</dbReference>